<proteinExistence type="predicted"/>
<organism evidence="1 2">
    <name type="scientific">Strongyloides venezuelensis</name>
    <name type="common">Threadworm</name>
    <dbReference type="NCBI Taxonomy" id="75913"/>
    <lineage>
        <taxon>Eukaryota</taxon>
        <taxon>Metazoa</taxon>
        <taxon>Ecdysozoa</taxon>
        <taxon>Nematoda</taxon>
        <taxon>Chromadorea</taxon>
        <taxon>Rhabditida</taxon>
        <taxon>Tylenchina</taxon>
        <taxon>Panagrolaimomorpha</taxon>
        <taxon>Strongyloidoidea</taxon>
        <taxon>Strongyloididae</taxon>
        <taxon>Strongyloides</taxon>
    </lineage>
</organism>
<name>A0A0K0F5H4_STRVS</name>
<reference evidence="2" key="2">
    <citation type="submission" date="2015-08" db="UniProtKB">
        <authorList>
            <consortium name="WormBaseParasite"/>
        </authorList>
    </citation>
    <scope>IDENTIFICATION</scope>
</reference>
<dbReference type="WBParaSite" id="SVE_0406500.1">
    <property type="protein sequence ID" value="SVE_0406500.1"/>
    <property type="gene ID" value="SVE_0406500"/>
</dbReference>
<evidence type="ECO:0000313" key="2">
    <source>
        <dbReference type="WBParaSite" id="SVE_0406500.1"/>
    </source>
</evidence>
<reference evidence="1" key="1">
    <citation type="submission" date="2014-07" db="EMBL/GenBank/DDBJ databases">
        <authorList>
            <person name="Martin A.A"/>
            <person name="De Silva N."/>
        </authorList>
    </citation>
    <scope>NUCLEOTIDE SEQUENCE</scope>
</reference>
<dbReference type="AlphaFoldDB" id="A0A0K0F5H4"/>
<protein>
    <submittedName>
        <fullName evidence="2">Innexin</fullName>
    </submittedName>
</protein>
<sequence length="113" mass="12857">MYNSLRLLSQQLVKAREQVFQSKKVVRNDFFKIVAIGGCIQLAVCLIVEEFGVPTPDICYDTRINLSPEFCDYVKNGEYSDFDMSLNSVIRSYKIEQGHISRTSEQKSFSGSS</sequence>
<accession>A0A0K0F5H4</accession>
<keyword evidence="1" id="KW-1185">Reference proteome</keyword>
<dbReference type="Proteomes" id="UP000035680">
    <property type="component" value="Unassembled WGS sequence"/>
</dbReference>
<evidence type="ECO:0000313" key="1">
    <source>
        <dbReference type="Proteomes" id="UP000035680"/>
    </source>
</evidence>